<gene>
    <name evidence="2" type="ORF">CSUI_006315</name>
</gene>
<organism evidence="2 3">
    <name type="scientific">Cystoisospora suis</name>
    <dbReference type="NCBI Taxonomy" id="483139"/>
    <lineage>
        <taxon>Eukaryota</taxon>
        <taxon>Sar</taxon>
        <taxon>Alveolata</taxon>
        <taxon>Apicomplexa</taxon>
        <taxon>Conoidasida</taxon>
        <taxon>Coccidia</taxon>
        <taxon>Eucoccidiorida</taxon>
        <taxon>Eimeriorina</taxon>
        <taxon>Sarcocystidae</taxon>
        <taxon>Cystoisospora</taxon>
    </lineage>
</organism>
<evidence type="ECO:0000313" key="3">
    <source>
        <dbReference type="Proteomes" id="UP000221165"/>
    </source>
</evidence>
<feature type="region of interest" description="Disordered" evidence="1">
    <location>
        <begin position="67"/>
        <end position="100"/>
    </location>
</feature>
<evidence type="ECO:0000313" key="2">
    <source>
        <dbReference type="EMBL" id="PHJ19852.1"/>
    </source>
</evidence>
<dbReference type="AlphaFoldDB" id="A0A2C6KUH7"/>
<proteinExistence type="predicted"/>
<reference evidence="2 3" key="1">
    <citation type="journal article" date="2017" name="Int. J. Parasitol.">
        <title>The genome of the protozoan parasite Cystoisospora suis and a reverse vaccinology approach to identify vaccine candidates.</title>
        <authorList>
            <person name="Palmieri N."/>
            <person name="Shrestha A."/>
            <person name="Ruttkowski B."/>
            <person name="Beck T."/>
            <person name="Vogl C."/>
            <person name="Tomley F."/>
            <person name="Blake D.P."/>
            <person name="Joachim A."/>
        </authorList>
    </citation>
    <scope>NUCLEOTIDE SEQUENCE [LARGE SCALE GENOMIC DNA]</scope>
    <source>
        <strain evidence="2 3">Wien I</strain>
    </source>
</reference>
<dbReference type="RefSeq" id="XP_067921545.1">
    <property type="nucleotide sequence ID" value="XM_068066478.1"/>
</dbReference>
<dbReference type="Proteomes" id="UP000221165">
    <property type="component" value="Unassembled WGS sequence"/>
</dbReference>
<name>A0A2C6KUH7_9APIC</name>
<dbReference type="EMBL" id="MIGC01003163">
    <property type="protein sequence ID" value="PHJ19852.1"/>
    <property type="molecule type" value="Genomic_DNA"/>
</dbReference>
<sequence>MDMTMMKEEEKEKEDSISSSAGSLSSSPSAFGKNGESEDILKETGVSPSSCVGVKSSTMVKRFEVKEAFLSHTREDENVGGREEDEGENEEDEEKSCFSSSSSAAVSLLKAFPEKSSLVSPSRGSSGSHLLNSASSKPSLENHHRRREARDKGEAFGNRPSLEDRFVRSDNLF</sequence>
<feature type="non-terminal residue" evidence="2">
    <location>
        <position position="173"/>
    </location>
</feature>
<feature type="compositionally biased region" description="Low complexity" evidence="1">
    <location>
        <begin position="115"/>
        <end position="136"/>
    </location>
</feature>
<dbReference type="GeneID" id="94429689"/>
<comment type="caution">
    <text evidence="2">The sequence shown here is derived from an EMBL/GenBank/DDBJ whole genome shotgun (WGS) entry which is preliminary data.</text>
</comment>
<feature type="region of interest" description="Disordered" evidence="1">
    <location>
        <begin position="115"/>
        <end position="162"/>
    </location>
</feature>
<feature type="compositionally biased region" description="Basic and acidic residues" evidence="1">
    <location>
        <begin position="67"/>
        <end position="82"/>
    </location>
</feature>
<feature type="compositionally biased region" description="Acidic residues" evidence="1">
    <location>
        <begin position="83"/>
        <end position="94"/>
    </location>
</feature>
<accession>A0A2C6KUH7</accession>
<keyword evidence="3" id="KW-1185">Reference proteome</keyword>
<feature type="region of interest" description="Disordered" evidence="1">
    <location>
        <begin position="1"/>
        <end position="53"/>
    </location>
</feature>
<evidence type="ECO:0000256" key="1">
    <source>
        <dbReference type="SAM" id="MobiDB-lite"/>
    </source>
</evidence>
<feature type="compositionally biased region" description="Basic and acidic residues" evidence="1">
    <location>
        <begin position="1"/>
        <end position="16"/>
    </location>
</feature>
<dbReference type="VEuPathDB" id="ToxoDB:CSUI_006315"/>
<protein>
    <submittedName>
        <fullName evidence="2">Uncharacterized protein</fullName>
    </submittedName>
</protein>
<feature type="compositionally biased region" description="Low complexity" evidence="1">
    <location>
        <begin position="17"/>
        <end position="29"/>
    </location>
</feature>